<organism evidence="1 2">
    <name type="scientific">Rhizoctonia solani</name>
    <dbReference type="NCBI Taxonomy" id="456999"/>
    <lineage>
        <taxon>Eukaryota</taxon>
        <taxon>Fungi</taxon>
        <taxon>Dikarya</taxon>
        <taxon>Basidiomycota</taxon>
        <taxon>Agaricomycotina</taxon>
        <taxon>Agaricomycetes</taxon>
        <taxon>Cantharellales</taxon>
        <taxon>Ceratobasidiaceae</taxon>
        <taxon>Rhizoctonia</taxon>
    </lineage>
</organism>
<evidence type="ECO:0000313" key="2">
    <source>
        <dbReference type="Proteomes" id="UP000663827"/>
    </source>
</evidence>
<gene>
    <name evidence="1" type="ORF">RDB_LOCUS47320</name>
</gene>
<sequence length="363" mass="41388">MSGKIHMYWGRVIDTYDSRYVYDPKTPRQHVELSPQATEALQTNGAKAINMLRTLGESSVNNRNQITLPLLESLVDFTMFPTSLPMLGNPMVVRGCIKLLESVTRSGKYSTFSYEYGQLCFRILLIAYDYCVLKIANRDDSWMAEAARPENQLLKGGLAPMLSKAASELIDEHVAEADGDFYSGFTLSRTWDSHTGPLVEPEYVVLLTQIFDEDRSRFLIFMRSNYSLRLNSMFYIMFQVLHRTPPIPNNRAFIQAFSRVYNRHLLLAPGDPFSWGQHQFAMAVTRKFPQAKQNLDAEDSKLLLRAYTDRLTILSESSLLHKRATAPLAVEYLEYILPLLVAGCEELVPRAIEATTGCMWRDL</sequence>
<accession>A0A8H3HTQ7</accession>
<dbReference type="AlphaFoldDB" id="A0A8H3HTQ7"/>
<feature type="non-terminal residue" evidence="1">
    <location>
        <position position="1"/>
    </location>
</feature>
<reference evidence="1" key="1">
    <citation type="submission" date="2021-01" db="EMBL/GenBank/DDBJ databases">
        <authorList>
            <person name="Kaushik A."/>
        </authorList>
    </citation>
    <scope>NUCLEOTIDE SEQUENCE</scope>
    <source>
        <strain evidence="1">AG5</strain>
    </source>
</reference>
<dbReference type="Proteomes" id="UP000663827">
    <property type="component" value="Unassembled WGS sequence"/>
</dbReference>
<protein>
    <submittedName>
        <fullName evidence="1">Uncharacterized protein</fullName>
    </submittedName>
</protein>
<evidence type="ECO:0000313" key="1">
    <source>
        <dbReference type="EMBL" id="CAE7109842.1"/>
    </source>
</evidence>
<proteinExistence type="predicted"/>
<comment type="caution">
    <text evidence="1">The sequence shown here is derived from an EMBL/GenBank/DDBJ whole genome shotgun (WGS) entry which is preliminary data.</text>
</comment>
<dbReference type="EMBL" id="CAJNJQ010000933">
    <property type="protein sequence ID" value="CAE7109842.1"/>
    <property type="molecule type" value="Genomic_DNA"/>
</dbReference>
<name>A0A8H3HTQ7_9AGAM</name>